<reference evidence="2 3" key="1">
    <citation type="journal article" date="2019" name="Emerg. Microbes Infect.">
        <title>Comprehensive subspecies identification of 175 nontuberculous mycobacteria species based on 7547 genomic profiles.</title>
        <authorList>
            <person name="Matsumoto Y."/>
            <person name="Kinjo T."/>
            <person name="Motooka D."/>
            <person name="Nabeya D."/>
            <person name="Jung N."/>
            <person name="Uechi K."/>
            <person name="Horii T."/>
            <person name="Iida T."/>
            <person name="Fujita J."/>
            <person name="Nakamura S."/>
        </authorList>
    </citation>
    <scope>NUCLEOTIDE SEQUENCE [LARGE SCALE GENOMIC DNA]</scope>
    <source>
        <strain evidence="2 3">JCM 18538</strain>
    </source>
</reference>
<keyword evidence="1" id="KW-0812">Transmembrane</keyword>
<dbReference type="EMBL" id="AP022593">
    <property type="protein sequence ID" value="BBY51355.1"/>
    <property type="molecule type" value="Genomic_DNA"/>
</dbReference>
<evidence type="ECO:0000313" key="3">
    <source>
        <dbReference type="Proteomes" id="UP000467428"/>
    </source>
</evidence>
<organism evidence="2 3">
    <name type="scientific">Mycolicibacterium arabiense</name>
    <dbReference type="NCBI Taxonomy" id="1286181"/>
    <lineage>
        <taxon>Bacteria</taxon>
        <taxon>Bacillati</taxon>
        <taxon>Actinomycetota</taxon>
        <taxon>Actinomycetes</taxon>
        <taxon>Mycobacteriales</taxon>
        <taxon>Mycobacteriaceae</taxon>
        <taxon>Mycolicibacterium</taxon>
    </lineage>
</organism>
<protein>
    <submittedName>
        <fullName evidence="2">Cell shape-determining protein</fullName>
    </submittedName>
</protein>
<proteinExistence type="predicted"/>
<geneLocation type="plasmid" evidence="3">
    <name>pjcm18538 dna</name>
</geneLocation>
<name>A0A7I7S5T2_9MYCO</name>
<dbReference type="AlphaFoldDB" id="A0A7I7S5T2"/>
<keyword evidence="1" id="KW-1133">Transmembrane helix</keyword>
<dbReference type="Proteomes" id="UP000467428">
    <property type="component" value="Chromosome"/>
</dbReference>
<sequence length="220" mass="22653">MSIQYLSLVRAKWRWLCWGVLISLTVTTAALLATPPLYRSDATLFVRTPGDVSSVVDGGDSYAQGRARTFAALADNPALTSRVGTDLGLDLAAETLAGRVDAENPPGTALIEVAVSSPSPSEARRTATVLLSELTATVDGLETVPGSLVPRAELVVINPPSTEVRISAWGLPVAAVLAGAALTGVLVGAMCVVLTSTHASAVRPFAGSGSLADEPHRGVR</sequence>
<gene>
    <name evidence="2" type="ORF">MARA_48230</name>
</gene>
<dbReference type="KEGG" id="marz:MARA_48230"/>
<evidence type="ECO:0000313" key="2">
    <source>
        <dbReference type="EMBL" id="BBY51355.1"/>
    </source>
</evidence>
<keyword evidence="1" id="KW-0472">Membrane</keyword>
<evidence type="ECO:0000256" key="1">
    <source>
        <dbReference type="SAM" id="Phobius"/>
    </source>
</evidence>
<feature type="transmembrane region" description="Helical" evidence="1">
    <location>
        <begin position="169"/>
        <end position="194"/>
    </location>
</feature>
<accession>A0A7I7S5T2</accession>
<keyword evidence="3" id="KW-1185">Reference proteome</keyword>
<dbReference type="RefSeq" id="WP_235887278.1">
    <property type="nucleotide sequence ID" value="NZ_AP022593.1"/>
</dbReference>